<dbReference type="InterPro" id="IPR029058">
    <property type="entry name" value="AB_hydrolase_fold"/>
</dbReference>
<evidence type="ECO:0000259" key="3">
    <source>
        <dbReference type="Pfam" id="PF12697"/>
    </source>
</evidence>
<evidence type="ECO:0000256" key="1">
    <source>
        <dbReference type="ARBA" id="ARBA00008645"/>
    </source>
</evidence>
<dbReference type="Proteomes" id="UP000505210">
    <property type="component" value="Chromosome"/>
</dbReference>
<feature type="region of interest" description="Disordered" evidence="2">
    <location>
        <begin position="1"/>
        <end position="25"/>
    </location>
</feature>
<dbReference type="PANTHER" id="PTHR43039">
    <property type="entry name" value="ESTERASE-RELATED"/>
    <property type="match status" value="1"/>
</dbReference>
<organism evidence="4 5">
    <name type="scientific">Thermoleptolyngbya sichuanensis A183</name>
    <dbReference type="NCBI Taxonomy" id="2737172"/>
    <lineage>
        <taxon>Bacteria</taxon>
        <taxon>Bacillati</taxon>
        <taxon>Cyanobacteriota</taxon>
        <taxon>Cyanophyceae</taxon>
        <taxon>Oculatellales</taxon>
        <taxon>Oculatellaceae</taxon>
        <taxon>Thermoleptolyngbya</taxon>
        <taxon>Thermoleptolyngbya sichuanensis</taxon>
    </lineage>
</organism>
<dbReference type="KEGG" id="theu:HPC62_09785"/>
<dbReference type="InterPro" id="IPR000073">
    <property type="entry name" value="AB_hydrolase_1"/>
</dbReference>
<reference evidence="4 5" key="1">
    <citation type="submission" date="2020-05" db="EMBL/GenBank/DDBJ databases">
        <title>Complete genome sequence of of a novel Thermoleptolyngbya strain isolated from hot springs of Ganzi, Sichuan China.</title>
        <authorList>
            <person name="Tang J."/>
            <person name="Daroch M."/>
            <person name="Li L."/>
            <person name="Waleron K."/>
            <person name="Waleron M."/>
            <person name="Waleron M."/>
        </authorList>
    </citation>
    <scope>NUCLEOTIDE SEQUENCE [LARGE SCALE GENOMIC DNA]</scope>
    <source>
        <strain evidence="4 5">PKUAC-SCTA183</strain>
    </source>
</reference>
<evidence type="ECO:0000256" key="2">
    <source>
        <dbReference type="SAM" id="MobiDB-lite"/>
    </source>
</evidence>
<name>A0A6M8BFL3_9CYAN</name>
<comment type="similarity">
    <text evidence="1">Belongs to the AB hydrolase superfamily.</text>
</comment>
<dbReference type="SUPFAM" id="SSF53474">
    <property type="entry name" value="alpha/beta-Hydrolases"/>
    <property type="match status" value="1"/>
</dbReference>
<evidence type="ECO:0000313" key="4">
    <source>
        <dbReference type="EMBL" id="QKD82431.1"/>
    </source>
</evidence>
<dbReference type="AlphaFoldDB" id="A0A6M8BFL3"/>
<keyword evidence="4" id="KW-0378">Hydrolase</keyword>
<dbReference type="EMBL" id="CP053661">
    <property type="protein sequence ID" value="QKD82431.1"/>
    <property type="molecule type" value="Genomic_DNA"/>
</dbReference>
<gene>
    <name evidence="4" type="ORF">HPC62_09785</name>
</gene>
<protein>
    <submittedName>
        <fullName evidence="4">Alpha/beta hydrolase</fullName>
    </submittedName>
</protein>
<sequence>MTNQQTNQLIPNDFPADPQLSHQRPQSILTRNNVTVSGQGTQPMLFAHGFGCDQNMWRLVTPAFAADYQIVLFDYVGSGKSDLRAYDPERYSRLEGYAQDVLEICEALDLQNVMFVGHSVSSVIGMLAAMQAPQRFERLILVGPSPCYLNDPPDYCGGFEREDILGLMDLMDKNYLGWASFLAPVIMKNEQRPSLSKELEESFCSTDPVIARRFAEATFLSDYRGILADMTVPSLILQCAEDAIAPTEVGHYLHRHLPHSTLKLMQATGHCPHMSHPDETIQLIQDYLSAAHVIRAAQ</sequence>
<dbReference type="PRINTS" id="PR00111">
    <property type="entry name" value="ABHYDROLASE"/>
</dbReference>
<dbReference type="Pfam" id="PF12697">
    <property type="entry name" value="Abhydrolase_6"/>
    <property type="match status" value="1"/>
</dbReference>
<feature type="compositionally biased region" description="Polar residues" evidence="2">
    <location>
        <begin position="1"/>
        <end position="10"/>
    </location>
</feature>
<dbReference type="GO" id="GO:0016787">
    <property type="term" value="F:hydrolase activity"/>
    <property type="evidence" value="ECO:0007669"/>
    <property type="project" value="UniProtKB-KW"/>
</dbReference>
<accession>A0A6M8BFL3</accession>
<keyword evidence="5" id="KW-1185">Reference proteome</keyword>
<dbReference type="Gene3D" id="3.40.50.1820">
    <property type="entry name" value="alpha/beta hydrolase"/>
    <property type="match status" value="1"/>
</dbReference>
<proteinExistence type="inferred from homology"/>
<feature type="domain" description="AB hydrolase-1" evidence="3">
    <location>
        <begin position="45"/>
        <end position="282"/>
    </location>
</feature>
<evidence type="ECO:0000313" key="5">
    <source>
        <dbReference type="Proteomes" id="UP000505210"/>
    </source>
</evidence>